<keyword evidence="1" id="KW-0732">Signal</keyword>
<feature type="signal peptide" evidence="1">
    <location>
        <begin position="1"/>
        <end position="24"/>
    </location>
</feature>
<accession>A0A377NAM6</accession>
<name>A0A377NAM6_9GAMM</name>
<dbReference type="Pfam" id="PF10697">
    <property type="entry name" value="DUF2502"/>
    <property type="match status" value="1"/>
</dbReference>
<evidence type="ECO:0000313" key="2">
    <source>
        <dbReference type="EMBL" id="STQ43682.1"/>
    </source>
</evidence>
<evidence type="ECO:0000256" key="1">
    <source>
        <dbReference type="SAM" id="SignalP"/>
    </source>
</evidence>
<sequence length="164" mass="18735">MIKPLLFGSLLFALLPAAAPAVQASSLSLNTPGLSINIGDRDRRGYYWDGYDWRDSRWWNSHRGRYYGERSHRGYYWDGGRWRDRGWWNSYQARHRPPHGHAYGHDRGHHGNHGHGMATTDTAAGTVVITTSPQPQATKTGQFALSRFLSISLFWCYLSMPISK</sequence>
<protein>
    <submittedName>
        <fullName evidence="2">Protein of uncharacterized function (DUF2502)</fullName>
    </submittedName>
</protein>
<dbReference type="Proteomes" id="UP000254304">
    <property type="component" value="Unassembled WGS sequence"/>
</dbReference>
<evidence type="ECO:0000313" key="3">
    <source>
        <dbReference type="Proteomes" id="UP000254304"/>
    </source>
</evidence>
<dbReference type="EMBL" id="UGGO01000001">
    <property type="protein sequence ID" value="STQ43682.1"/>
    <property type="molecule type" value="Genomic_DNA"/>
</dbReference>
<reference evidence="2 3" key="1">
    <citation type="submission" date="2018-06" db="EMBL/GenBank/DDBJ databases">
        <authorList>
            <consortium name="Pathogen Informatics"/>
            <person name="Doyle S."/>
        </authorList>
    </citation>
    <scope>NUCLEOTIDE SEQUENCE [LARGE SCALE GENOMIC DNA]</scope>
    <source>
        <strain evidence="2 3">NCTC12157</strain>
    </source>
</reference>
<gene>
    <name evidence="2" type="ORF">NCTC12157_01381</name>
</gene>
<dbReference type="AlphaFoldDB" id="A0A377NAM6"/>
<proteinExistence type="predicted"/>
<organism evidence="2 3">
    <name type="scientific">Ewingella americana</name>
    <dbReference type="NCBI Taxonomy" id="41202"/>
    <lineage>
        <taxon>Bacteria</taxon>
        <taxon>Pseudomonadati</taxon>
        <taxon>Pseudomonadota</taxon>
        <taxon>Gammaproteobacteria</taxon>
        <taxon>Enterobacterales</taxon>
        <taxon>Yersiniaceae</taxon>
        <taxon>Ewingella</taxon>
    </lineage>
</organism>
<dbReference type="InterPro" id="IPR019638">
    <property type="entry name" value="DUF2502"/>
</dbReference>
<feature type="chain" id="PRO_5016861825" evidence="1">
    <location>
        <begin position="25"/>
        <end position="164"/>
    </location>
</feature>